<evidence type="ECO:0000313" key="2">
    <source>
        <dbReference type="Proteomes" id="UP001567538"/>
    </source>
</evidence>
<accession>A0ABD1FX90</accession>
<comment type="caution">
    <text evidence="1">The sequence shown here is derived from an EMBL/GenBank/DDBJ whole genome shotgun (WGS) entry which is preliminary data.</text>
</comment>
<keyword evidence="2" id="KW-1185">Reference proteome</keyword>
<protein>
    <submittedName>
        <fullName evidence="1">Uncharacterized protein</fullName>
    </submittedName>
</protein>
<proteinExistence type="predicted"/>
<dbReference type="AlphaFoldDB" id="A0ABD1FX90"/>
<name>A0ABD1FX90_SALDI</name>
<evidence type="ECO:0000313" key="1">
    <source>
        <dbReference type="EMBL" id="KAL1536464.1"/>
    </source>
</evidence>
<dbReference type="Proteomes" id="UP001567538">
    <property type="component" value="Unassembled WGS sequence"/>
</dbReference>
<dbReference type="EMBL" id="JBEAFC010000011">
    <property type="protein sequence ID" value="KAL1536464.1"/>
    <property type="molecule type" value="Genomic_DNA"/>
</dbReference>
<gene>
    <name evidence="1" type="ORF">AAHA92_29113</name>
</gene>
<reference evidence="1 2" key="1">
    <citation type="submission" date="2024-06" db="EMBL/GenBank/DDBJ databases">
        <title>A chromosome level genome sequence of Diviner's sage (Salvia divinorum).</title>
        <authorList>
            <person name="Ford S.A."/>
            <person name="Ro D.-K."/>
            <person name="Ness R.W."/>
            <person name="Phillips M.A."/>
        </authorList>
    </citation>
    <scope>NUCLEOTIDE SEQUENCE [LARGE SCALE GENOMIC DNA]</scope>
    <source>
        <strain evidence="1">SAF-2024a</strain>
        <tissue evidence="1">Leaf</tissue>
    </source>
</reference>
<organism evidence="1 2">
    <name type="scientific">Salvia divinorum</name>
    <name type="common">Maria pastora</name>
    <name type="synonym">Diviner's sage</name>
    <dbReference type="NCBI Taxonomy" id="28513"/>
    <lineage>
        <taxon>Eukaryota</taxon>
        <taxon>Viridiplantae</taxon>
        <taxon>Streptophyta</taxon>
        <taxon>Embryophyta</taxon>
        <taxon>Tracheophyta</taxon>
        <taxon>Spermatophyta</taxon>
        <taxon>Magnoliopsida</taxon>
        <taxon>eudicotyledons</taxon>
        <taxon>Gunneridae</taxon>
        <taxon>Pentapetalae</taxon>
        <taxon>asterids</taxon>
        <taxon>lamiids</taxon>
        <taxon>Lamiales</taxon>
        <taxon>Lamiaceae</taxon>
        <taxon>Nepetoideae</taxon>
        <taxon>Mentheae</taxon>
        <taxon>Salviinae</taxon>
        <taxon>Salvia</taxon>
        <taxon>Salvia subgen. Calosphace</taxon>
    </lineage>
</organism>
<sequence length="71" mass="7651">MRTKSESKSNPNPLVRCVVCSPASRSLTKPGIDSCLTPSRHPITGSLRAVADHLRLRRAALAAVVSQLRTD</sequence>